<dbReference type="Proteomes" id="UP001172457">
    <property type="component" value="Chromosome 3"/>
</dbReference>
<dbReference type="InterPro" id="IPR008974">
    <property type="entry name" value="TRAF-like"/>
</dbReference>
<dbReference type="CDD" id="cd14736">
    <property type="entry name" value="BACK_AtBPM-like"/>
    <property type="match status" value="1"/>
</dbReference>
<evidence type="ECO:0000256" key="3">
    <source>
        <dbReference type="ARBA" id="ARBA00010846"/>
    </source>
</evidence>
<feature type="transmembrane region" description="Helical" evidence="4">
    <location>
        <begin position="132"/>
        <end position="152"/>
    </location>
</feature>
<name>A0AA38TUA5_9ASTR</name>
<keyword evidence="8" id="KW-1185">Reference proteome</keyword>
<keyword evidence="4" id="KW-1133">Transmembrane helix</keyword>
<evidence type="ECO:0008006" key="9">
    <source>
        <dbReference type="Google" id="ProtNLM"/>
    </source>
</evidence>
<dbReference type="SUPFAM" id="SSF49599">
    <property type="entry name" value="TRAF domain-like"/>
    <property type="match status" value="1"/>
</dbReference>
<dbReference type="InterPro" id="IPR000210">
    <property type="entry name" value="BTB/POZ_dom"/>
</dbReference>
<accession>A0AA38TUA5</accession>
<dbReference type="InterPro" id="IPR011333">
    <property type="entry name" value="SKP1/BTB/POZ_sf"/>
</dbReference>
<evidence type="ECO:0000313" key="8">
    <source>
        <dbReference type="Proteomes" id="UP001172457"/>
    </source>
</evidence>
<reference evidence="7" key="1">
    <citation type="submission" date="2023-03" db="EMBL/GenBank/DDBJ databases">
        <title>Chromosome-scale reference genome and RAD-based genetic map of yellow starthistle (Centaurea solstitialis) reveal putative structural variation and QTLs associated with invader traits.</title>
        <authorList>
            <person name="Reatini B."/>
            <person name="Cang F.A."/>
            <person name="Jiang Q."/>
            <person name="Mckibben M.T.W."/>
            <person name="Barker M.S."/>
            <person name="Rieseberg L.H."/>
            <person name="Dlugosch K.M."/>
        </authorList>
    </citation>
    <scope>NUCLEOTIDE SEQUENCE</scope>
    <source>
        <strain evidence="7">CAN-66</strain>
        <tissue evidence="7">Leaf</tissue>
    </source>
</reference>
<dbReference type="CDD" id="cd00121">
    <property type="entry name" value="MATH"/>
    <property type="match status" value="1"/>
</dbReference>
<dbReference type="Pfam" id="PF00651">
    <property type="entry name" value="BTB"/>
    <property type="match status" value="1"/>
</dbReference>
<dbReference type="PROSITE" id="PS50097">
    <property type="entry name" value="BTB"/>
    <property type="match status" value="1"/>
</dbReference>
<dbReference type="AlphaFoldDB" id="A0AA38TUA5"/>
<dbReference type="PANTHER" id="PTHR26379:SF454">
    <property type="entry name" value="BTB_POZ AND MATH DOMAIN-CONTAINING PROTEIN 2-LIKE"/>
    <property type="match status" value="1"/>
</dbReference>
<dbReference type="CDD" id="cd18280">
    <property type="entry name" value="BTB_POZ_BPM_plant"/>
    <property type="match status" value="1"/>
</dbReference>
<evidence type="ECO:0000313" key="7">
    <source>
        <dbReference type="EMBL" id="KAJ9556883.1"/>
    </source>
</evidence>
<comment type="pathway">
    <text evidence="2">Protein modification; protein ubiquitination.</text>
</comment>
<dbReference type="InterPro" id="IPR045005">
    <property type="entry name" value="BPM1-6"/>
</dbReference>
<dbReference type="InterPro" id="IPR002083">
    <property type="entry name" value="MATH/TRAF_dom"/>
</dbReference>
<evidence type="ECO:0000256" key="4">
    <source>
        <dbReference type="SAM" id="Phobius"/>
    </source>
</evidence>
<feature type="domain" description="MATH" evidence="6">
    <location>
        <begin position="1"/>
        <end position="33"/>
    </location>
</feature>
<proteinExistence type="inferred from homology"/>
<dbReference type="InterPro" id="IPR034090">
    <property type="entry name" value="BPM_C"/>
</dbReference>
<dbReference type="GO" id="GO:0016567">
    <property type="term" value="P:protein ubiquitination"/>
    <property type="evidence" value="ECO:0007669"/>
    <property type="project" value="InterPro"/>
</dbReference>
<evidence type="ECO:0000259" key="5">
    <source>
        <dbReference type="PROSITE" id="PS50097"/>
    </source>
</evidence>
<dbReference type="Gene3D" id="1.25.40.420">
    <property type="match status" value="1"/>
</dbReference>
<comment type="similarity">
    <text evidence="3">Belongs to the Tdpoz family.</text>
</comment>
<comment type="caution">
    <text evidence="7">The sequence shown here is derived from an EMBL/GenBank/DDBJ whole genome shotgun (WGS) entry which is preliminary data.</text>
</comment>
<evidence type="ECO:0000259" key="6">
    <source>
        <dbReference type="PROSITE" id="PS50144"/>
    </source>
</evidence>
<dbReference type="Pfam" id="PF24570">
    <property type="entry name" value="BACK_BPM_SPOP"/>
    <property type="match status" value="1"/>
</dbReference>
<dbReference type="SUPFAM" id="SSF54695">
    <property type="entry name" value="POZ domain"/>
    <property type="match status" value="2"/>
</dbReference>
<keyword evidence="4" id="KW-0472">Membrane</keyword>
<gene>
    <name evidence="7" type="ORF">OSB04_011497</name>
</gene>
<evidence type="ECO:0000256" key="2">
    <source>
        <dbReference type="ARBA" id="ARBA00004906"/>
    </source>
</evidence>
<organism evidence="7 8">
    <name type="scientific">Centaurea solstitialis</name>
    <name type="common">yellow star-thistle</name>
    <dbReference type="NCBI Taxonomy" id="347529"/>
    <lineage>
        <taxon>Eukaryota</taxon>
        <taxon>Viridiplantae</taxon>
        <taxon>Streptophyta</taxon>
        <taxon>Embryophyta</taxon>
        <taxon>Tracheophyta</taxon>
        <taxon>Spermatophyta</taxon>
        <taxon>Magnoliopsida</taxon>
        <taxon>eudicotyledons</taxon>
        <taxon>Gunneridae</taxon>
        <taxon>Pentapetalae</taxon>
        <taxon>asterids</taxon>
        <taxon>campanulids</taxon>
        <taxon>Asterales</taxon>
        <taxon>Asteraceae</taxon>
        <taxon>Carduoideae</taxon>
        <taxon>Cardueae</taxon>
        <taxon>Centaureinae</taxon>
        <taxon>Centaurea</taxon>
    </lineage>
</organism>
<protein>
    <recommendedName>
        <fullName evidence="9">BTB domain-containing protein</fullName>
    </recommendedName>
</protein>
<feature type="domain" description="BTB" evidence="5">
    <location>
        <begin position="69"/>
        <end position="123"/>
    </location>
</feature>
<dbReference type="PROSITE" id="PS50144">
    <property type="entry name" value="MATH"/>
    <property type="match status" value="1"/>
</dbReference>
<evidence type="ECO:0000256" key="1">
    <source>
        <dbReference type="ARBA" id="ARBA00002668"/>
    </source>
</evidence>
<dbReference type="GO" id="GO:0071472">
    <property type="term" value="P:cellular response to salt stress"/>
    <property type="evidence" value="ECO:0007669"/>
    <property type="project" value="UniProtKB-ARBA"/>
</dbReference>
<comment type="function">
    <text evidence="1">May act as a substrate-specific adapter of an E3 ubiquitin-protein ligase complex (CUL3-RBX1-BTB) which mediates the ubiquitination and subsequent proteasomal degradation of target proteins.</text>
</comment>
<dbReference type="InterPro" id="IPR056423">
    <property type="entry name" value="BACK_BPM_SPOP"/>
</dbReference>
<dbReference type="EMBL" id="JARYMX010000003">
    <property type="protein sequence ID" value="KAJ9556883.1"/>
    <property type="molecule type" value="Genomic_DNA"/>
</dbReference>
<dbReference type="PANTHER" id="PTHR26379">
    <property type="entry name" value="BTB/POZ AND MATH DOMAIN-CONTAINING PROTEIN 1"/>
    <property type="match status" value="1"/>
</dbReference>
<keyword evidence="4" id="KW-0812">Transmembrane</keyword>
<dbReference type="SMART" id="SM00225">
    <property type="entry name" value="BTB"/>
    <property type="match status" value="1"/>
</dbReference>
<dbReference type="Gene3D" id="3.30.710.10">
    <property type="entry name" value="Potassium Channel Kv1.1, Chain A"/>
    <property type="match status" value="2"/>
</dbReference>
<sequence length="332" mass="37198">MEWGWGYKRFLRRAVLETSDYLKDDCLLVKCTVGVVKSCTEGPQIFSISSPPSDICQHFGHLLESGELTDVNLNVDGEVFRAHKLVLAARSPVFKAQLFGPMKDNNTDCINIQEIKAPVFKSIPDSVCSQEVLACFLATILASFFLLLNIHFASIMDFLFGLGVWVQVLDRVVQKLLLRKLALLHFIYWDKLPDMEEVLGLNPKLASTLMAQHLLAAADQYGIERLRFLCETKLCEDVAINTVATTLALAEQHHCFQLKSVCLKFVAEPENLKAVMQSDGFDYLTQSCPCVITELLEYVARIREHSVTSYGRGGGNDDGSGADGRRVRQRIY</sequence>
<dbReference type="Gene3D" id="2.60.210.10">
    <property type="entry name" value="Apoptosis, Tumor Necrosis Factor Receptor Associated Protein 2, Chain A"/>
    <property type="match status" value="1"/>
</dbReference>